<sequence>MIRCSKVQDGLYLVKEDDKLIGIIFLANEAHRERGDRYVLDVPVYNLGAMVQLNTKKIPGSLEQVAVNDLMAWLEAKINPDQ</sequence>
<proteinExistence type="predicted"/>
<keyword evidence="2" id="KW-1185">Reference proteome</keyword>
<evidence type="ECO:0000313" key="1">
    <source>
        <dbReference type="EMBL" id="TCL39971.1"/>
    </source>
</evidence>
<protein>
    <submittedName>
        <fullName evidence="1">Uncharacterized protein</fullName>
    </submittedName>
</protein>
<name>A0A4R1QBZ7_9FIRM</name>
<accession>A0A4R1QBZ7</accession>
<evidence type="ECO:0000313" key="2">
    <source>
        <dbReference type="Proteomes" id="UP000295063"/>
    </source>
</evidence>
<gene>
    <name evidence="1" type="ORF">EV210_101171</name>
</gene>
<organism evidence="1 2">
    <name type="scientific">Anaerospora hongkongensis</name>
    <dbReference type="NCBI Taxonomy" id="244830"/>
    <lineage>
        <taxon>Bacteria</taxon>
        <taxon>Bacillati</taxon>
        <taxon>Bacillota</taxon>
        <taxon>Negativicutes</taxon>
        <taxon>Selenomonadales</taxon>
        <taxon>Sporomusaceae</taxon>
        <taxon>Anaerospora</taxon>
    </lineage>
</organism>
<dbReference type="Proteomes" id="UP000295063">
    <property type="component" value="Unassembled WGS sequence"/>
</dbReference>
<comment type="caution">
    <text evidence="1">The sequence shown here is derived from an EMBL/GenBank/DDBJ whole genome shotgun (WGS) entry which is preliminary data.</text>
</comment>
<reference evidence="1 2" key="1">
    <citation type="submission" date="2019-03" db="EMBL/GenBank/DDBJ databases">
        <title>Genomic Encyclopedia of Type Strains, Phase IV (KMG-IV): sequencing the most valuable type-strain genomes for metagenomic binning, comparative biology and taxonomic classification.</title>
        <authorList>
            <person name="Goeker M."/>
        </authorList>
    </citation>
    <scope>NUCLEOTIDE SEQUENCE [LARGE SCALE GENOMIC DNA]</scope>
    <source>
        <strain evidence="1 2">DSM 15969</strain>
    </source>
</reference>
<dbReference type="AlphaFoldDB" id="A0A4R1QBZ7"/>
<dbReference type="EMBL" id="SLUI01000001">
    <property type="protein sequence ID" value="TCL39971.1"/>
    <property type="molecule type" value="Genomic_DNA"/>
</dbReference>